<dbReference type="InterPro" id="IPR012910">
    <property type="entry name" value="Plug_dom"/>
</dbReference>
<dbReference type="Proteomes" id="UP001595818">
    <property type="component" value="Unassembled WGS sequence"/>
</dbReference>
<feature type="chain" id="PRO_5046006474" evidence="9">
    <location>
        <begin position="31"/>
        <end position="1055"/>
    </location>
</feature>
<evidence type="ECO:0000256" key="2">
    <source>
        <dbReference type="ARBA" id="ARBA00022448"/>
    </source>
</evidence>
<evidence type="ECO:0000259" key="10">
    <source>
        <dbReference type="Pfam" id="PF07715"/>
    </source>
</evidence>
<dbReference type="Gene3D" id="2.170.130.10">
    <property type="entry name" value="TonB-dependent receptor, plug domain"/>
    <property type="match status" value="1"/>
</dbReference>
<protein>
    <submittedName>
        <fullName evidence="11">SusC/RagA family TonB-linked outer membrane protein</fullName>
    </submittedName>
</protein>
<keyword evidence="6 7" id="KW-0998">Cell outer membrane</keyword>
<feature type="region of interest" description="Disordered" evidence="8">
    <location>
        <begin position="837"/>
        <end position="870"/>
    </location>
</feature>
<dbReference type="InterPro" id="IPR008969">
    <property type="entry name" value="CarboxyPept-like_regulatory"/>
</dbReference>
<keyword evidence="4 7" id="KW-0812">Transmembrane</keyword>
<evidence type="ECO:0000256" key="4">
    <source>
        <dbReference type="ARBA" id="ARBA00022692"/>
    </source>
</evidence>
<dbReference type="NCBIfam" id="TIGR04056">
    <property type="entry name" value="OMP_RagA_SusC"/>
    <property type="match status" value="1"/>
</dbReference>
<dbReference type="InterPro" id="IPR023996">
    <property type="entry name" value="TonB-dep_OMP_SusC/RagA"/>
</dbReference>
<evidence type="ECO:0000256" key="7">
    <source>
        <dbReference type="PROSITE-ProRule" id="PRU01360"/>
    </source>
</evidence>
<keyword evidence="9" id="KW-0732">Signal</keyword>
<comment type="subcellular location">
    <subcellularLocation>
        <location evidence="1 7">Cell outer membrane</location>
        <topology evidence="1 7">Multi-pass membrane protein</topology>
    </subcellularLocation>
</comment>
<dbReference type="InterPro" id="IPR039426">
    <property type="entry name" value="TonB-dep_rcpt-like"/>
</dbReference>
<evidence type="ECO:0000313" key="12">
    <source>
        <dbReference type="Proteomes" id="UP001595818"/>
    </source>
</evidence>
<reference evidence="12" key="1">
    <citation type="journal article" date="2019" name="Int. J. Syst. Evol. Microbiol.">
        <title>The Global Catalogue of Microorganisms (GCM) 10K type strain sequencing project: providing services to taxonomists for standard genome sequencing and annotation.</title>
        <authorList>
            <consortium name="The Broad Institute Genomics Platform"/>
            <consortium name="The Broad Institute Genome Sequencing Center for Infectious Disease"/>
            <person name="Wu L."/>
            <person name="Ma J."/>
        </authorList>
    </citation>
    <scope>NUCLEOTIDE SEQUENCE [LARGE SCALE GENOMIC DNA]</scope>
    <source>
        <strain evidence="12">CGMCC 4.7466</strain>
    </source>
</reference>
<evidence type="ECO:0000256" key="3">
    <source>
        <dbReference type="ARBA" id="ARBA00022452"/>
    </source>
</evidence>
<evidence type="ECO:0000256" key="9">
    <source>
        <dbReference type="SAM" id="SignalP"/>
    </source>
</evidence>
<evidence type="ECO:0000256" key="6">
    <source>
        <dbReference type="ARBA" id="ARBA00023237"/>
    </source>
</evidence>
<evidence type="ECO:0000256" key="5">
    <source>
        <dbReference type="ARBA" id="ARBA00023136"/>
    </source>
</evidence>
<comment type="similarity">
    <text evidence="7">Belongs to the TonB-dependent receptor family.</text>
</comment>
<dbReference type="Pfam" id="PF07715">
    <property type="entry name" value="Plug"/>
    <property type="match status" value="1"/>
</dbReference>
<dbReference type="Gene3D" id="2.60.40.1120">
    <property type="entry name" value="Carboxypeptidase-like, regulatory domain"/>
    <property type="match status" value="1"/>
</dbReference>
<dbReference type="SUPFAM" id="SSF56935">
    <property type="entry name" value="Porins"/>
    <property type="match status" value="1"/>
</dbReference>
<dbReference type="Pfam" id="PF13715">
    <property type="entry name" value="CarbopepD_reg_2"/>
    <property type="match status" value="1"/>
</dbReference>
<dbReference type="RefSeq" id="WP_377064377.1">
    <property type="nucleotide sequence ID" value="NZ_JBHSJJ010000005.1"/>
</dbReference>
<dbReference type="InterPro" id="IPR036942">
    <property type="entry name" value="Beta-barrel_TonB_sf"/>
</dbReference>
<name>A0ABV9T0K9_9BACT</name>
<organism evidence="11 12">
    <name type="scientific">Negadavirga shengliensis</name>
    <dbReference type="NCBI Taxonomy" id="1389218"/>
    <lineage>
        <taxon>Bacteria</taxon>
        <taxon>Pseudomonadati</taxon>
        <taxon>Bacteroidota</taxon>
        <taxon>Cytophagia</taxon>
        <taxon>Cytophagales</taxon>
        <taxon>Cyclobacteriaceae</taxon>
        <taxon>Negadavirga</taxon>
    </lineage>
</organism>
<evidence type="ECO:0000256" key="8">
    <source>
        <dbReference type="SAM" id="MobiDB-lite"/>
    </source>
</evidence>
<dbReference type="SUPFAM" id="SSF49464">
    <property type="entry name" value="Carboxypeptidase regulatory domain-like"/>
    <property type="match status" value="1"/>
</dbReference>
<keyword evidence="2 7" id="KW-0813">Transport</keyword>
<dbReference type="InterPro" id="IPR023997">
    <property type="entry name" value="TonB-dep_OMP_SusC/RagA_CS"/>
</dbReference>
<keyword evidence="3 7" id="KW-1134">Transmembrane beta strand</keyword>
<comment type="caution">
    <text evidence="11">The sequence shown here is derived from an EMBL/GenBank/DDBJ whole genome shotgun (WGS) entry which is preliminary data.</text>
</comment>
<proteinExistence type="inferred from homology"/>
<gene>
    <name evidence="11" type="ORF">ACFPFU_10875</name>
</gene>
<keyword evidence="12" id="KW-1185">Reference proteome</keyword>
<accession>A0ABV9T0K9</accession>
<feature type="domain" description="TonB-dependent receptor plug" evidence="10">
    <location>
        <begin position="134"/>
        <end position="256"/>
    </location>
</feature>
<feature type="signal peptide" evidence="9">
    <location>
        <begin position="1"/>
        <end position="30"/>
    </location>
</feature>
<dbReference type="InterPro" id="IPR037066">
    <property type="entry name" value="Plug_dom_sf"/>
</dbReference>
<dbReference type="Gene3D" id="2.40.170.20">
    <property type="entry name" value="TonB-dependent receptor, beta-barrel domain"/>
    <property type="match status" value="1"/>
</dbReference>
<dbReference type="NCBIfam" id="TIGR04057">
    <property type="entry name" value="SusC_RagA_signa"/>
    <property type="match status" value="1"/>
</dbReference>
<sequence>MEKRFILKLYFAVGCLFLSAASHLSQPVLARALDVGLLEQSERTVQGKVTTSEGEALPGVSVMIKESSSGTVTDVEGNYRMNIPDQNAILVFSYIGYKSEEIAVGNQATINVSLSLSDESLDEVVVIGYGSVRKSDLTGSVVSVKEDELKAIPATTFDQALQGRAAGVQVVQASGTPGGETNIRIRGTSSINASSEPLYVIDGMLINSNGDEMSIGGRGPRIGALATINPSEIESIEVLKDASATAIYGSRGANGVILITTKRGKEGVGTVNLESYYGVQQVSRKLDLLDASQFAQLVNEASINANRNPVYVNPANLGRGTDWQEELFRTAPITSHQLSFTGGDERTKYAVSGGYFNQDGIIIGSDFERYSFRTNLDREISKKLTVGTSLSYNNMASNGVLTGPGQIVPGVITNALQFNPVLPVYDASRPGGYTFQHDRKDAVANPVAEAKEYQALTQSSRVLGNFYANYTFMENLEFRTSFGIDALHTKSNTFGPNFLKRTENSKGEASVSALQAMTWLNENTLSYKREINENNHFDVLLGYTMQHFRNESVSAVAFDFPDNRTGYHNLDAALNPQRPTNMESEWSMVSYLGRVNYTLNDRYLFTLSGRIDASSKFATGNKYGFFPSGAFAWRVSDEQFMADAGFVSDLKLRASYGLIGNQAIPPYQSLALVGPFGQGVFNNPTGIPEVIAGQEPLSYPNRDLRWESTEQANLGLDLAVLDHRLMFTAEVYHKNTFDLLLSTPIPYTTGFGNTLLNIGNVRNRGLDIEVRSVNTTGKLAWNTSLNFSINRNRILNLAREEDILLGVGGNILRENEPIGSFYGYVFDGIFQTDEEAQNSPVLRGQEPTSPNPASRAQAGDRRYRDISGPNGVPDGIIDEYDRTIIGSAEPDFIWGINNDLTYKNFNLSFFFQGSQGNQMVNMNLVNLENFNGQQNLLAEAGLNRWTPENPSNRYPRALSDGSLDNVFSSRFVEDASYIRLRNVMLSYNFPFGTLSKIGVRNLRVYVSGTNLLTFTKYSGYNPEGNAYGATTNIVGVDDGIYPLAKTYIMGLNFGF</sequence>
<evidence type="ECO:0000313" key="11">
    <source>
        <dbReference type="EMBL" id="MFC4872194.1"/>
    </source>
</evidence>
<evidence type="ECO:0000256" key="1">
    <source>
        <dbReference type="ARBA" id="ARBA00004571"/>
    </source>
</evidence>
<dbReference type="PROSITE" id="PS52016">
    <property type="entry name" value="TONB_DEPENDENT_REC_3"/>
    <property type="match status" value="1"/>
</dbReference>
<keyword evidence="5 7" id="KW-0472">Membrane</keyword>
<dbReference type="EMBL" id="JBHSJJ010000005">
    <property type="protein sequence ID" value="MFC4872194.1"/>
    <property type="molecule type" value="Genomic_DNA"/>
</dbReference>